<accession>A0A9E7THW3</accession>
<sequence>METEIYLPSNYLLMNMFRIAVTGICIAATAFLGIINPLFIGFGVIITGTIIMAFVISDSGKKVGERPIIIPYVSDDKRKIVLTNIGNKPAFDVKGEIKKKNISFSAGNIEPDGIFDYSAENLERSANIYLSYKSEDGKEFTGTHKLIFGMDEEYDPTKPMFNMFGD</sequence>
<protein>
    <submittedName>
        <fullName evidence="2">Uncharacterized protein</fullName>
    </submittedName>
</protein>
<dbReference type="KEGG" id="mend:L6E24_08135"/>
<feature type="transmembrane region" description="Helical" evidence="1">
    <location>
        <begin position="38"/>
        <end position="56"/>
    </location>
</feature>
<reference evidence="2" key="1">
    <citation type="submission" date="2022-04" db="EMBL/GenBank/DDBJ databases">
        <title>Complete genome of Methanoplanus endosymbiosus DSM 3599.</title>
        <authorList>
            <person name="Chen S.-C."/>
            <person name="You Y.-T."/>
            <person name="Zhou Y.-Z."/>
            <person name="Lai M.-C."/>
        </authorList>
    </citation>
    <scope>NUCLEOTIDE SEQUENCE</scope>
    <source>
        <strain evidence="2">DSM 3599</strain>
    </source>
</reference>
<dbReference type="AlphaFoldDB" id="A0A9E7THW3"/>
<keyword evidence="1" id="KW-1133">Transmembrane helix</keyword>
<feature type="transmembrane region" description="Helical" evidence="1">
    <location>
        <begin position="12"/>
        <end position="32"/>
    </location>
</feature>
<keyword evidence="1" id="KW-0472">Membrane</keyword>
<gene>
    <name evidence="2" type="ORF">L6E24_08135</name>
</gene>
<evidence type="ECO:0000256" key="1">
    <source>
        <dbReference type="SAM" id="Phobius"/>
    </source>
</evidence>
<evidence type="ECO:0000313" key="3">
    <source>
        <dbReference type="Proteomes" id="UP001060368"/>
    </source>
</evidence>
<dbReference type="EMBL" id="CP096115">
    <property type="protein sequence ID" value="UUX91348.1"/>
    <property type="molecule type" value="Genomic_DNA"/>
</dbReference>
<keyword evidence="1" id="KW-0812">Transmembrane</keyword>
<organism evidence="2 3">
    <name type="scientific">Methanoplanus endosymbiosus</name>
    <dbReference type="NCBI Taxonomy" id="33865"/>
    <lineage>
        <taxon>Archaea</taxon>
        <taxon>Methanobacteriati</taxon>
        <taxon>Methanobacteriota</taxon>
        <taxon>Stenosarchaea group</taxon>
        <taxon>Methanomicrobia</taxon>
        <taxon>Methanomicrobiales</taxon>
        <taxon>Methanomicrobiaceae</taxon>
        <taxon>Methanoplanus</taxon>
    </lineage>
</organism>
<name>A0A9E7THW3_9EURY</name>
<proteinExistence type="predicted"/>
<dbReference type="GeneID" id="74307662"/>
<dbReference type="RefSeq" id="WP_257741501.1">
    <property type="nucleotide sequence ID" value="NZ_CP096115.1"/>
</dbReference>
<dbReference type="Proteomes" id="UP001060368">
    <property type="component" value="Chromosome"/>
</dbReference>
<keyword evidence="3" id="KW-1185">Reference proteome</keyword>
<evidence type="ECO:0000313" key="2">
    <source>
        <dbReference type="EMBL" id="UUX91348.1"/>
    </source>
</evidence>